<dbReference type="OrthoDB" id="4013612at2759"/>
<dbReference type="OMA" id="KFMELEM"/>
<evidence type="ECO:0000313" key="2">
    <source>
        <dbReference type="Proteomes" id="UP000000709"/>
    </source>
</evidence>
<dbReference type="HOGENOM" id="CLU_953647_0_0_1"/>
<name>G3APD2_SPAPN</name>
<dbReference type="InParanoid" id="G3APD2"/>
<reference evidence="1 2" key="1">
    <citation type="journal article" date="2011" name="Proc. Natl. Acad. Sci. U.S.A.">
        <title>Comparative genomics of xylose-fermenting fungi for enhanced biofuel production.</title>
        <authorList>
            <person name="Wohlbach D.J."/>
            <person name="Kuo A."/>
            <person name="Sato T.K."/>
            <person name="Potts K.M."/>
            <person name="Salamov A.A."/>
            <person name="LaButti K.M."/>
            <person name="Sun H."/>
            <person name="Clum A."/>
            <person name="Pangilinan J.L."/>
            <person name="Lindquist E.A."/>
            <person name="Lucas S."/>
            <person name="Lapidus A."/>
            <person name="Jin M."/>
            <person name="Gunawan C."/>
            <person name="Balan V."/>
            <person name="Dale B.E."/>
            <person name="Jeffries T.W."/>
            <person name="Zinkel R."/>
            <person name="Barry K.W."/>
            <person name="Grigoriev I.V."/>
            <person name="Gasch A.P."/>
        </authorList>
    </citation>
    <scope>NUCLEOTIDE SEQUENCE [LARGE SCALE GENOMIC DNA]</scope>
    <source>
        <strain evidence="2">NRRL Y-27907 / 11-Y1</strain>
    </source>
</reference>
<protein>
    <submittedName>
        <fullName evidence="1">Uncharacterized protein</fullName>
    </submittedName>
</protein>
<dbReference type="RefSeq" id="XP_007375385.1">
    <property type="nucleotide sequence ID" value="XM_007375323.1"/>
</dbReference>
<gene>
    <name evidence="1" type="ORF">SPAPADRAFT_50699</name>
</gene>
<dbReference type="GeneID" id="18871476"/>
<organism evidence="2">
    <name type="scientific">Spathaspora passalidarum (strain NRRL Y-27907 / 11-Y1)</name>
    <dbReference type="NCBI Taxonomy" id="619300"/>
    <lineage>
        <taxon>Eukaryota</taxon>
        <taxon>Fungi</taxon>
        <taxon>Dikarya</taxon>
        <taxon>Ascomycota</taxon>
        <taxon>Saccharomycotina</taxon>
        <taxon>Pichiomycetes</taxon>
        <taxon>Debaryomycetaceae</taxon>
        <taxon>Spathaspora</taxon>
    </lineage>
</organism>
<accession>G3APD2</accession>
<keyword evidence="2" id="KW-1185">Reference proteome</keyword>
<dbReference type="KEGG" id="spaa:SPAPADRAFT_50699"/>
<sequence>MAITFVDLPDHIIQRVIYFRYVQDESFIHLFPLFLTCQALYAYYHMLYTLKPIIATDTKHPHAVPKRVLQGMSNDLRMSIRKMILFLPATIDLHRFNLTSLTLDGGFACFYKLYELPNTITSLKFVVSSSKGYHRWKLDFREVPFKLVVFKFKYLLWGSKSSFLNPMAIFTSQFSAPPLQLSLFLLHFITSQKDTLKYLDIEMFSIGLIFGTRTFPIFPTLKLVKVDQMSEMNKPFISQVLNNGQTVLLIINTLKSEIIKLEISAKDSSVSREKFHIEDRILSRLKSQLAIP</sequence>
<dbReference type="eggNOG" id="ENOG502RQJQ">
    <property type="taxonomic scope" value="Eukaryota"/>
</dbReference>
<dbReference type="AlphaFoldDB" id="G3APD2"/>
<evidence type="ECO:0000313" key="1">
    <source>
        <dbReference type="EMBL" id="EGW32109.1"/>
    </source>
</evidence>
<dbReference type="Proteomes" id="UP000000709">
    <property type="component" value="Unassembled WGS sequence"/>
</dbReference>
<dbReference type="EMBL" id="GL996502">
    <property type="protein sequence ID" value="EGW32109.1"/>
    <property type="molecule type" value="Genomic_DNA"/>
</dbReference>
<proteinExistence type="predicted"/>